<feature type="domain" description="PCI" evidence="3">
    <location>
        <begin position="322"/>
        <end position="403"/>
    </location>
</feature>
<dbReference type="RefSeq" id="XP_022159089.1">
    <property type="nucleotide sequence ID" value="XM_022303397.1"/>
</dbReference>
<keyword evidence="2 5" id="KW-0647">Proteasome</keyword>
<dbReference type="Proteomes" id="UP000504603">
    <property type="component" value="Unplaced"/>
</dbReference>
<keyword evidence="4" id="KW-1185">Reference proteome</keyword>
<evidence type="ECO:0000313" key="5">
    <source>
        <dbReference type="RefSeq" id="XP_022159089.1"/>
    </source>
</evidence>
<dbReference type="InterPro" id="IPR050871">
    <property type="entry name" value="26S_Proteasome/COP9_Components"/>
</dbReference>
<proteinExistence type="inferred from homology"/>
<dbReference type="Pfam" id="PF01399">
    <property type="entry name" value="PCI"/>
    <property type="match status" value="1"/>
</dbReference>
<evidence type="ECO:0000313" key="4">
    <source>
        <dbReference type="Proteomes" id="UP000504603"/>
    </source>
</evidence>
<dbReference type="GeneID" id="111025532"/>
<dbReference type="Pfam" id="PF18503">
    <property type="entry name" value="RPN6_C_helix"/>
    <property type="match status" value="1"/>
</dbReference>
<dbReference type="PANTHER" id="PTHR10678">
    <property type="entry name" value="26S PROTEASOME NON-ATPASE REGULATORY SUBUNIT 11/COP9 SIGNALOSOME COMPLEX SUBUNIT 2"/>
    <property type="match status" value="1"/>
</dbReference>
<dbReference type="OrthoDB" id="1418352at2759"/>
<dbReference type="Gene3D" id="1.25.40.570">
    <property type="match status" value="1"/>
</dbReference>
<gene>
    <name evidence="5" type="primary">LOC111025532</name>
</gene>
<evidence type="ECO:0000256" key="1">
    <source>
        <dbReference type="ARBA" id="ARBA00007454"/>
    </source>
</evidence>
<sequence>MSMSYLPATMDTLILASENDSPSEAISILYRVLANPSSSPEALNIKEQAIIDICYIFNDTDRAEDLRNLVTQLTPLFSLISKAKTARIVRDIIDVIGDITGTSELQISLCKELVQWTRAENRTSLRYWVEARLAALLIEEKDYSDALNLLAELIKEVGRMEDKLLLIEINLLESKIYFCLRNLPMANVALYAARITAQSIYVPIHQQGAIDLQSGILHAEEKDYCAAFHSFAVALTAFDLFEDPRAVICLKYLLLCVIMCDQSYLVQFAISRYGECYDKEIEINAMKAVAYATHSKRCSIKLFKDALRDFRAQLQEDLLVHLQLSSLYNTLFEKNLYRLIEPFSRVEIVHVANLIELPVDLVESKLSQMILDKKLTGNLDQGCLIIFDDPKIDGIYAATLETIINIGKVVDSLYVRSTKKKIMP</sequence>
<dbReference type="InterPro" id="IPR000717">
    <property type="entry name" value="PCI_dom"/>
</dbReference>
<dbReference type="Pfam" id="PF18055">
    <property type="entry name" value="RPN6_N"/>
    <property type="match status" value="1"/>
</dbReference>
<dbReference type="InterPro" id="IPR040773">
    <property type="entry name" value="Rpn6_N"/>
</dbReference>
<accession>A0A6J1E1C5</accession>
<reference evidence="5" key="1">
    <citation type="submission" date="2025-08" db="UniProtKB">
        <authorList>
            <consortium name="RefSeq"/>
        </authorList>
    </citation>
    <scope>IDENTIFICATION</scope>
    <source>
        <strain evidence="5">OHB3-1</strain>
    </source>
</reference>
<protein>
    <submittedName>
        <fullName evidence="5">26S proteasome non-ATPase regulatory subunit 11 homolog</fullName>
    </submittedName>
</protein>
<dbReference type="SUPFAM" id="SSF46785">
    <property type="entry name" value="Winged helix' DNA-binding domain"/>
    <property type="match status" value="1"/>
</dbReference>
<evidence type="ECO:0000259" key="3">
    <source>
        <dbReference type="SMART" id="SM00088"/>
    </source>
</evidence>
<dbReference type="KEGG" id="mcha:111025532"/>
<name>A0A6J1E1C5_MOMCH</name>
<evidence type="ECO:0000256" key="2">
    <source>
        <dbReference type="ARBA" id="ARBA00022942"/>
    </source>
</evidence>
<organism evidence="4 5">
    <name type="scientific">Momordica charantia</name>
    <name type="common">Bitter gourd</name>
    <name type="synonym">Balsam pear</name>
    <dbReference type="NCBI Taxonomy" id="3673"/>
    <lineage>
        <taxon>Eukaryota</taxon>
        <taxon>Viridiplantae</taxon>
        <taxon>Streptophyta</taxon>
        <taxon>Embryophyta</taxon>
        <taxon>Tracheophyta</taxon>
        <taxon>Spermatophyta</taxon>
        <taxon>Magnoliopsida</taxon>
        <taxon>eudicotyledons</taxon>
        <taxon>Gunneridae</taxon>
        <taxon>Pentapetalae</taxon>
        <taxon>rosids</taxon>
        <taxon>fabids</taxon>
        <taxon>Cucurbitales</taxon>
        <taxon>Cucurbitaceae</taxon>
        <taxon>Momordiceae</taxon>
        <taxon>Momordica</taxon>
    </lineage>
</organism>
<dbReference type="AlphaFoldDB" id="A0A6J1E1C5"/>
<dbReference type="SMART" id="SM00753">
    <property type="entry name" value="PAM"/>
    <property type="match status" value="1"/>
</dbReference>
<dbReference type="SMART" id="SM00088">
    <property type="entry name" value="PINT"/>
    <property type="match status" value="1"/>
</dbReference>
<comment type="similarity">
    <text evidence="1">Belongs to the proteasome subunit S9 family.</text>
</comment>
<dbReference type="InterPro" id="IPR040780">
    <property type="entry name" value="Rpn6_C_helix"/>
</dbReference>
<dbReference type="InterPro" id="IPR036390">
    <property type="entry name" value="WH_DNA-bd_sf"/>
</dbReference>
<dbReference type="GO" id="GO:0000502">
    <property type="term" value="C:proteasome complex"/>
    <property type="evidence" value="ECO:0007669"/>
    <property type="project" value="UniProtKB-KW"/>
</dbReference>